<gene>
    <name evidence="1" type="ORF">B0A55_02830</name>
</gene>
<protein>
    <submittedName>
        <fullName evidence="1">Uncharacterized protein</fullName>
    </submittedName>
</protein>
<dbReference type="STRING" id="329884.A0A4U0XRX8"/>
<reference evidence="1 2" key="1">
    <citation type="submission" date="2017-03" db="EMBL/GenBank/DDBJ databases">
        <title>Genomes of endolithic fungi from Antarctica.</title>
        <authorList>
            <person name="Coleine C."/>
            <person name="Masonjones S."/>
            <person name="Stajich J.E."/>
        </authorList>
    </citation>
    <scope>NUCLEOTIDE SEQUENCE [LARGE SCALE GENOMIC DNA]</scope>
    <source>
        <strain evidence="1 2">CCFEE 5184</strain>
    </source>
</reference>
<dbReference type="EMBL" id="NAJQ01000091">
    <property type="protein sequence ID" value="TKA79371.1"/>
    <property type="molecule type" value="Genomic_DNA"/>
</dbReference>
<dbReference type="Proteomes" id="UP000309340">
    <property type="component" value="Unassembled WGS sequence"/>
</dbReference>
<evidence type="ECO:0000313" key="1">
    <source>
        <dbReference type="EMBL" id="TKA79371.1"/>
    </source>
</evidence>
<comment type="caution">
    <text evidence="1">The sequence shown here is derived from an EMBL/GenBank/DDBJ whole genome shotgun (WGS) entry which is preliminary data.</text>
</comment>
<keyword evidence="2" id="KW-1185">Reference proteome</keyword>
<name>A0A4U0XRX8_9PEZI</name>
<evidence type="ECO:0000313" key="2">
    <source>
        <dbReference type="Proteomes" id="UP000309340"/>
    </source>
</evidence>
<proteinExistence type="predicted"/>
<dbReference type="AlphaFoldDB" id="A0A4U0XRX8"/>
<dbReference type="OrthoDB" id="2922289at2759"/>
<accession>A0A4U0XRX8</accession>
<organism evidence="1 2">
    <name type="scientific">Friedmanniomyces simplex</name>
    <dbReference type="NCBI Taxonomy" id="329884"/>
    <lineage>
        <taxon>Eukaryota</taxon>
        <taxon>Fungi</taxon>
        <taxon>Dikarya</taxon>
        <taxon>Ascomycota</taxon>
        <taxon>Pezizomycotina</taxon>
        <taxon>Dothideomycetes</taxon>
        <taxon>Dothideomycetidae</taxon>
        <taxon>Mycosphaerellales</taxon>
        <taxon>Teratosphaeriaceae</taxon>
        <taxon>Friedmanniomyces</taxon>
    </lineage>
</organism>
<sequence>MDAKRDGLVPRSVPAELLRGFLKSQYARDDGAGVLPGFEHIEGPTSPAGAAPTCPKTCKICIQHYRPTDWQQCDWLRYASVWDDDQAVKAILSASEKAKVCFDQVAGVLKRSGNSIARRWKKKSVSARAALLREATLELEDQPRAAQGLIYQPEQEDVATWKRNHESWLLPYLDIDGLSRNPSRLLLLLHYRTHHTLQDWFAHDCLHLKCAFSEGLVMIAYNPHCVVVHENRYGDLREWESVAAHRGDIVGFPRAMATFEAQERLAVVLKTVVDLLHGNEAPLGNDH</sequence>